<proteinExistence type="predicted"/>
<dbReference type="RefSeq" id="WP_345184661.1">
    <property type="nucleotide sequence ID" value="NZ_BAABGP010000005.1"/>
</dbReference>
<organism evidence="1 2">
    <name type="scientific">Microbacterium panaciterrae</name>
    <dbReference type="NCBI Taxonomy" id="985759"/>
    <lineage>
        <taxon>Bacteria</taxon>
        <taxon>Bacillati</taxon>
        <taxon>Actinomycetota</taxon>
        <taxon>Actinomycetes</taxon>
        <taxon>Micrococcales</taxon>
        <taxon>Microbacteriaceae</taxon>
        <taxon>Microbacterium</taxon>
    </lineage>
</organism>
<gene>
    <name evidence="1" type="ORF">GCM10023171_08400</name>
</gene>
<accession>A0ABP8P631</accession>
<keyword evidence="2" id="KW-1185">Reference proteome</keyword>
<reference evidence="2" key="1">
    <citation type="journal article" date="2019" name="Int. J. Syst. Evol. Microbiol.">
        <title>The Global Catalogue of Microorganisms (GCM) 10K type strain sequencing project: providing services to taxonomists for standard genome sequencing and annotation.</title>
        <authorList>
            <consortium name="The Broad Institute Genomics Platform"/>
            <consortium name="The Broad Institute Genome Sequencing Center for Infectious Disease"/>
            <person name="Wu L."/>
            <person name="Ma J."/>
        </authorList>
    </citation>
    <scope>NUCLEOTIDE SEQUENCE [LARGE SCALE GENOMIC DNA]</scope>
    <source>
        <strain evidence="2">JCM 17839</strain>
    </source>
</reference>
<dbReference type="Proteomes" id="UP001500731">
    <property type="component" value="Unassembled WGS sequence"/>
</dbReference>
<evidence type="ECO:0000313" key="2">
    <source>
        <dbReference type="Proteomes" id="UP001500731"/>
    </source>
</evidence>
<protein>
    <submittedName>
        <fullName evidence="1">Uncharacterized protein</fullName>
    </submittedName>
</protein>
<comment type="caution">
    <text evidence="1">The sequence shown here is derived from an EMBL/GenBank/DDBJ whole genome shotgun (WGS) entry which is preliminary data.</text>
</comment>
<evidence type="ECO:0000313" key="1">
    <source>
        <dbReference type="EMBL" id="GAA4480879.1"/>
    </source>
</evidence>
<name>A0ABP8P631_9MICO</name>
<sequence length="92" mass="10755">MDRENLTVDQVAEYLATHPMVTANWFGRTGRAERSTWIDRDGSGWKVWDTDERGVVMDFMTLRTESEAEALDAFLRRAEHHRDLDKTATRRV</sequence>
<dbReference type="EMBL" id="BAABGP010000005">
    <property type="protein sequence ID" value="GAA4480879.1"/>
    <property type="molecule type" value="Genomic_DNA"/>
</dbReference>